<evidence type="ECO:0000313" key="4">
    <source>
        <dbReference type="Proteomes" id="UP001375240"/>
    </source>
</evidence>
<comment type="caution">
    <text evidence="3">The sequence shown here is derived from an EMBL/GenBank/DDBJ whole genome shotgun (WGS) entry which is preliminary data.</text>
</comment>
<keyword evidence="4" id="KW-1185">Reference proteome</keyword>
<dbReference type="PROSITE" id="PS51459">
    <property type="entry name" value="FIDO"/>
    <property type="match status" value="1"/>
</dbReference>
<gene>
    <name evidence="3" type="ORF">TWF696_004914</name>
</gene>
<evidence type="ECO:0000313" key="3">
    <source>
        <dbReference type="EMBL" id="KAK6352917.1"/>
    </source>
</evidence>
<dbReference type="InterPro" id="IPR036597">
    <property type="entry name" value="Fido-like_dom_sf"/>
</dbReference>
<dbReference type="Proteomes" id="UP001375240">
    <property type="component" value="Unassembled WGS sequence"/>
</dbReference>
<feature type="compositionally biased region" description="Polar residues" evidence="1">
    <location>
        <begin position="272"/>
        <end position="281"/>
    </location>
</feature>
<dbReference type="SUPFAM" id="SSF140931">
    <property type="entry name" value="Fic-like"/>
    <property type="match status" value="1"/>
</dbReference>
<organism evidence="3 4">
    <name type="scientific">Orbilia brochopaga</name>
    <dbReference type="NCBI Taxonomy" id="3140254"/>
    <lineage>
        <taxon>Eukaryota</taxon>
        <taxon>Fungi</taxon>
        <taxon>Dikarya</taxon>
        <taxon>Ascomycota</taxon>
        <taxon>Pezizomycotina</taxon>
        <taxon>Orbiliomycetes</taxon>
        <taxon>Orbiliales</taxon>
        <taxon>Orbiliaceae</taxon>
        <taxon>Orbilia</taxon>
    </lineage>
</organism>
<feature type="compositionally biased region" description="Pro residues" evidence="1">
    <location>
        <begin position="32"/>
        <end position="44"/>
    </location>
</feature>
<feature type="region of interest" description="Disordered" evidence="1">
    <location>
        <begin position="268"/>
        <end position="313"/>
    </location>
</feature>
<dbReference type="InterPro" id="IPR003812">
    <property type="entry name" value="Fido"/>
</dbReference>
<evidence type="ECO:0000259" key="2">
    <source>
        <dbReference type="PROSITE" id="PS51459"/>
    </source>
</evidence>
<dbReference type="AlphaFoldDB" id="A0AAV9V2E5"/>
<protein>
    <recommendedName>
        <fullName evidence="2">Fido domain-containing protein</fullName>
    </recommendedName>
</protein>
<feature type="domain" description="Fido" evidence="2">
    <location>
        <begin position="222"/>
        <end position="444"/>
    </location>
</feature>
<proteinExistence type="predicted"/>
<accession>A0AAV9V2E5</accession>
<feature type="compositionally biased region" description="Low complexity" evidence="1">
    <location>
        <begin position="10"/>
        <end position="22"/>
    </location>
</feature>
<dbReference type="Gene3D" id="1.10.3290.10">
    <property type="entry name" value="Fido-like domain"/>
    <property type="match status" value="1"/>
</dbReference>
<dbReference type="EMBL" id="JAVHNQ010000003">
    <property type="protein sequence ID" value="KAK6352917.1"/>
    <property type="molecule type" value="Genomic_DNA"/>
</dbReference>
<name>A0AAV9V2E5_9PEZI</name>
<reference evidence="3 4" key="1">
    <citation type="submission" date="2019-10" db="EMBL/GenBank/DDBJ databases">
        <authorList>
            <person name="Palmer J.M."/>
        </authorList>
    </citation>
    <scope>NUCLEOTIDE SEQUENCE [LARGE SCALE GENOMIC DNA]</scope>
    <source>
        <strain evidence="3 4">TWF696</strain>
    </source>
</reference>
<feature type="compositionally biased region" description="Basic and acidic residues" evidence="1">
    <location>
        <begin position="294"/>
        <end position="303"/>
    </location>
</feature>
<feature type="region of interest" description="Disordered" evidence="1">
    <location>
        <begin position="1"/>
        <end position="49"/>
    </location>
</feature>
<sequence>MTSEYESVRSRILSSGQSSRRSSLADLTPLTPIDPPSAPQPPTTSLPTCGTNLPTIQPCFVPNLAHYVKKLSEFRISQGFVHLRPSPIHRFGYLSEPHQQYQHLTDLLRRIDVNLFNLSSFRLETFLAAQLTRVVYGSTALSRTGTSHATTSRICHAIFACAGITELNLPNTPGYRAELDAVTAQGRRPDISSVLGARQAVVHQTHALVYFVQKLVCDGGELTQELIRDTHHILVRDHEPVDDIPWQNFGGWYRDYRIVRRTDNGTADADTETLSVTSASTAGDRRTGHNYSARNDDFDDGRKQTRLPLSSQQRSPIDPRIVEKYMAELLSTYNMQLALYRSQFDKREVTQSDPLALIAWLCSEFMHIRPFLTANEEISRIILTGVLLKELGIVAVLGDGGDAARREYTGILERGEQRHVVDGKDEAEEDEGASYAEFAGLIVRKTERGIEEFAAMVGAS</sequence>
<evidence type="ECO:0000256" key="1">
    <source>
        <dbReference type="SAM" id="MobiDB-lite"/>
    </source>
</evidence>